<dbReference type="InterPro" id="IPR002018">
    <property type="entry name" value="CarbesteraseB"/>
</dbReference>
<feature type="domain" description="Carboxylesterase type B" evidence="7">
    <location>
        <begin position="85"/>
        <end position="310"/>
    </location>
</feature>
<gene>
    <name evidence="8" type="primary">EST6_23</name>
    <name evidence="8" type="ORF">CM83_30786</name>
</gene>
<keyword evidence="2" id="KW-0719">Serine esterase</keyword>
<feature type="non-terminal residue" evidence="8">
    <location>
        <position position="1"/>
    </location>
</feature>
<dbReference type="PANTHER" id="PTHR11559">
    <property type="entry name" value="CARBOXYLESTERASE"/>
    <property type="match status" value="1"/>
</dbReference>
<evidence type="ECO:0000256" key="2">
    <source>
        <dbReference type="ARBA" id="ARBA00022487"/>
    </source>
</evidence>
<dbReference type="InterPro" id="IPR050309">
    <property type="entry name" value="Type-B_Carboxylest/Lipase"/>
</dbReference>
<keyword evidence="3 5" id="KW-0378">Hydrolase</keyword>
<evidence type="ECO:0000313" key="8">
    <source>
        <dbReference type="EMBL" id="JAG36899.1"/>
    </source>
</evidence>
<dbReference type="InterPro" id="IPR019819">
    <property type="entry name" value="Carboxylesterase_B_CS"/>
</dbReference>
<organism evidence="8">
    <name type="scientific">Lygus hesperus</name>
    <name type="common">Western plant bug</name>
    <dbReference type="NCBI Taxonomy" id="30085"/>
    <lineage>
        <taxon>Eukaryota</taxon>
        <taxon>Metazoa</taxon>
        <taxon>Ecdysozoa</taxon>
        <taxon>Arthropoda</taxon>
        <taxon>Hexapoda</taxon>
        <taxon>Insecta</taxon>
        <taxon>Pterygota</taxon>
        <taxon>Neoptera</taxon>
        <taxon>Paraneoptera</taxon>
        <taxon>Hemiptera</taxon>
        <taxon>Heteroptera</taxon>
        <taxon>Panheteroptera</taxon>
        <taxon>Cimicomorpha</taxon>
        <taxon>Miridae</taxon>
        <taxon>Mirini</taxon>
        <taxon>Lygus</taxon>
    </lineage>
</organism>
<proteinExistence type="inferred from homology"/>
<comment type="similarity">
    <text evidence="1 5">Belongs to the type-B carboxylesterase/lipase family.</text>
</comment>
<evidence type="ECO:0000256" key="5">
    <source>
        <dbReference type="RuleBase" id="RU361235"/>
    </source>
</evidence>
<sequence>ACCTLCLLWRTCVFWPTCLKIVLCSHQIPTMNLLSRLWAWIYSFFTNIASRARGFFNSFNVKQAVNVTLALSSLPKCDVPMLTNVAHAPAGEIEGFEMISREGRQYHAFFGIPYAEPPLGKYRFKPPKPITKLKGRFKAIVPPKNCLQNLDPSSTEDCLYLNVFRPKATKIDPSVGKSGKRGLPLNSSDSQEKCIKNRMPVLFYVYGGGFSAGSTGPPNNADYLMDEDVVLVSPNYRLGVLGFATFGNYIMPGNFGLKDLVLALRWEKDNILAFGGDPDNVTVFGGSAGGALSHILMKSPASEKSCYKSVLLFRDNKPVLVSNHPCPNNKEHASHRRRPQMLHNSKNVLSDSKQFSSVCRKLMRLT</sequence>
<dbReference type="InterPro" id="IPR029058">
    <property type="entry name" value="AB_hydrolase_fold"/>
</dbReference>
<keyword evidence="4" id="KW-0325">Glycoprotein</keyword>
<dbReference type="Pfam" id="PF00135">
    <property type="entry name" value="COesterase"/>
    <property type="match status" value="1"/>
</dbReference>
<dbReference type="PROSITE" id="PS00122">
    <property type="entry name" value="CARBOXYLESTERASE_B_1"/>
    <property type="match status" value="1"/>
</dbReference>
<dbReference type="EC" id="3.1.1.-" evidence="5"/>
<name>A0A0A9YXG2_LYGHE</name>
<dbReference type="GO" id="GO:0052689">
    <property type="term" value="F:carboxylic ester hydrolase activity"/>
    <property type="evidence" value="ECO:0007669"/>
    <property type="project" value="UniProtKB-KW"/>
</dbReference>
<accession>A0A0A9YXG2</accession>
<dbReference type="SUPFAM" id="SSF53474">
    <property type="entry name" value="alpha/beta-Hydrolases"/>
    <property type="match status" value="1"/>
</dbReference>
<evidence type="ECO:0000256" key="3">
    <source>
        <dbReference type="ARBA" id="ARBA00022801"/>
    </source>
</evidence>
<evidence type="ECO:0000256" key="6">
    <source>
        <dbReference type="SAM" id="MobiDB-lite"/>
    </source>
</evidence>
<feature type="region of interest" description="Disordered" evidence="6">
    <location>
        <begin position="327"/>
        <end position="346"/>
    </location>
</feature>
<evidence type="ECO:0000259" key="7">
    <source>
        <dbReference type="Pfam" id="PF00135"/>
    </source>
</evidence>
<dbReference type="AlphaFoldDB" id="A0A0A9YXG2"/>
<dbReference type="InterPro" id="IPR019826">
    <property type="entry name" value="Carboxylesterase_B_AS"/>
</dbReference>
<dbReference type="EMBL" id="GBHO01006705">
    <property type="protein sequence ID" value="JAG36899.1"/>
    <property type="molecule type" value="Transcribed_RNA"/>
</dbReference>
<reference evidence="8" key="1">
    <citation type="journal article" date="2014" name="PLoS ONE">
        <title>Transcriptome-Based Identification of ABC Transporters in the Western Tarnished Plant Bug Lygus hesperus.</title>
        <authorList>
            <person name="Hull J.J."/>
            <person name="Chaney K."/>
            <person name="Geib S.M."/>
            <person name="Fabrick J.A."/>
            <person name="Brent C.S."/>
            <person name="Walsh D."/>
            <person name="Lavine L.C."/>
        </authorList>
    </citation>
    <scope>NUCLEOTIDE SEQUENCE</scope>
</reference>
<dbReference type="PROSITE" id="PS00941">
    <property type="entry name" value="CARBOXYLESTERASE_B_2"/>
    <property type="match status" value="1"/>
</dbReference>
<evidence type="ECO:0000256" key="4">
    <source>
        <dbReference type="ARBA" id="ARBA00023180"/>
    </source>
</evidence>
<reference evidence="8" key="2">
    <citation type="submission" date="2014-07" db="EMBL/GenBank/DDBJ databases">
        <authorList>
            <person name="Hull J."/>
        </authorList>
    </citation>
    <scope>NUCLEOTIDE SEQUENCE</scope>
</reference>
<dbReference type="Gene3D" id="3.40.50.1820">
    <property type="entry name" value="alpha/beta hydrolase"/>
    <property type="match status" value="1"/>
</dbReference>
<evidence type="ECO:0000256" key="1">
    <source>
        <dbReference type="ARBA" id="ARBA00005964"/>
    </source>
</evidence>
<protein>
    <recommendedName>
        <fullName evidence="5">Carboxylic ester hydrolase</fullName>
        <ecNumber evidence="5">3.1.1.-</ecNumber>
    </recommendedName>
</protein>